<evidence type="ECO:0000256" key="10">
    <source>
        <dbReference type="RuleBase" id="RU000461"/>
    </source>
</evidence>
<reference evidence="13" key="1">
    <citation type="journal article" date="2014" name="Genome Announc.">
        <title>Draft genome sequence of the plant-pathogenic soil fungus Rhizoctonia solani anastomosis group 3 strain Rhs1AP.</title>
        <authorList>
            <person name="Cubeta M.A."/>
            <person name="Thomas E."/>
            <person name="Dean R.A."/>
            <person name="Jabaji S."/>
            <person name="Neate S.M."/>
            <person name="Tavantzis S."/>
            <person name="Toda T."/>
            <person name="Vilgalys R."/>
            <person name="Bharathan N."/>
            <person name="Fedorova-Abrams N."/>
            <person name="Pakala S.B."/>
            <person name="Pakala S.M."/>
            <person name="Zafar N."/>
            <person name="Joardar V."/>
            <person name="Losada L."/>
            <person name="Nierman W.C."/>
        </authorList>
    </citation>
    <scope>NUCLEOTIDE SEQUENCE [LARGE SCALE GENOMIC DNA]</scope>
    <source>
        <strain evidence="13">AG-3</strain>
    </source>
</reference>
<dbReference type="PANTHER" id="PTHR46300:SF7">
    <property type="entry name" value="P450, PUTATIVE (EUROFUNG)-RELATED"/>
    <property type="match status" value="1"/>
</dbReference>
<evidence type="ECO:0000256" key="7">
    <source>
        <dbReference type="ARBA" id="ARBA00023004"/>
    </source>
</evidence>
<dbReference type="InterPro" id="IPR050364">
    <property type="entry name" value="Cytochrome_P450_fung"/>
</dbReference>
<keyword evidence="5 9" id="KW-0479">Metal-binding</keyword>
<proteinExistence type="inferred from homology"/>
<dbReference type="PRINTS" id="PR00463">
    <property type="entry name" value="EP450I"/>
</dbReference>
<dbReference type="InterPro" id="IPR002401">
    <property type="entry name" value="Cyt_P450_E_grp-I"/>
</dbReference>
<keyword evidence="11" id="KW-1133">Transmembrane helix</keyword>
<dbReference type="EMBL" id="JATN01000322">
    <property type="protein sequence ID" value="EUC55872.1"/>
    <property type="molecule type" value="Genomic_DNA"/>
</dbReference>
<comment type="pathway">
    <text evidence="2">Secondary metabolite biosynthesis.</text>
</comment>
<comment type="similarity">
    <text evidence="3 10">Belongs to the cytochrome P450 family.</text>
</comment>
<keyword evidence="8 10" id="KW-0503">Monooxygenase</keyword>
<evidence type="ECO:0000256" key="8">
    <source>
        <dbReference type="ARBA" id="ARBA00023033"/>
    </source>
</evidence>
<name>X8J1R9_9AGAM</name>
<gene>
    <name evidence="12" type="ORF">RSOL_142430</name>
</gene>
<evidence type="ECO:0000256" key="9">
    <source>
        <dbReference type="PIRSR" id="PIRSR602401-1"/>
    </source>
</evidence>
<keyword evidence="11" id="KW-0812">Transmembrane</keyword>
<sequence>MIDRKTTLYTALAVSGLTLLRYYWLGHYRRKLRHPPSPWSLPFVGNIFSIPPGLDYISYMELGRQLNSDLVYMNMKGQPLIILNSAEAASDLLEKHSANHSDRLSVAMVSDPTLLDWSGFVGMLPYSDLWRRQRRRMNEWLNVRAVRKFDVLQQDEARLLLGRLLDIPASPRLFEQVKHQLFFTTGSATFKLAYGYQFKSDQDPFFLSAVEVIEILFQATIPGNFLVNAFPILSYVPDWFPGTSWKDTARKWREQKNRAVDAPYEWTKQQVAAGNFEPSVLSALLQDQQLDSDLSDADREKELKELAFVLFLATGLVSFIAAMIVDPEAQAKAQAEIDSMLGYATRLPTASDEAQLPYVRNLILEVLRWQPIGPTGGPPHACYQDDVYRGYDIQKGTVFLGNVWAMSRNEAVYKDPETFNPDRFLDPNVPPVPGFGWGRRKCPGIHFAEMSLFVTISSLLTVFSFSRKKEVNGTEIIPTIEAAGNHFVLTLKPFEFELRPRSERHRQLIIESIPSK</sequence>
<dbReference type="InterPro" id="IPR001128">
    <property type="entry name" value="Cyt_P450"/>
</dbReference>
<dbReference type="OrthoDB" id="1103324at2759"/>
<evidence type="ECO:0000256" key="4">
    <source>
        <dbReference type="ARBA" id="ARBA00022617"/>
    </source>
</evidence>
<comment type="caution">
    <text evidence="12">The sequence shown here is derived from an EMBL/GenBank/DDBJ whole genome shotgun (WGS) entry which is preliminary data.</text>
</comment>
<evidence type="ECO:0000256" key="5">
    <source>
        <dbReference type="ARBA" id="ARBA00022723"/>
    </source>
</evidence>
<keyword evidence="4 9" id="KW-0349">Heme</keyword>
<keyword evidence="11" id="KW-0472">Membrane</keyword>
<evidence type="ECO:0000256" key="11">
    <source>
        <dbReference type="SAM" id="Phobius"/>
    </source>
</evidence>
<evidence type="ECO:0000313" key="13">
    <source>
        <dbReference type="Proteomes" id="UP000030108"/>
    </source>
</evidence>
<dbReference type="SUPFAM" id="SSF48264">
    <property type="entry name" value="Cytochrome P450"/>
    <property type="match status" value="1"/>
</dbReference>
<dbReference type="Gene3D" id="1.10.630.10">
    <property type="entry name" value="Cytochrome P450"/>
    <property type="match status" value="1"/>
</dbReference>
<dbReference type="PANTHER" id="PTHR46300">
    <property type="entry name" value="P450, PUTATIVE (EUROFUNG)-RELATED-RELATED"/>
    <property type="match status" value="1"/>
</dbReference>
<dbReference type="AlphaFoldDB" id="X8J1R9"/>
<keyword evidence="7 9" id="KW-0408">Iron</keyword>
<evidence type="ECO:0000313" key="12">
    <source>
        <dbReference type="EMBL" id="EUC55872.1"/>
    </source>
</evidence>
<dbReference type="GO" id="GO:0004497">
    <property type="term" value="F:monooxygenase activity"/>
    <property type="evidence" value="ECO:0007669"/>
    <property type="project" value="UniProtKB-KW"/>
</dbReference>
<feature type="transmembrane region" description="Helical" evidence="11">
    <location>
        <begin position="306"/>
        <end position="325"/>
    </location>
</feature>
<evidence type="ECO:0000256" key="1">
    <source>
        <dbReference type="ARBA" id="ARBA00001971"/>
    </source>
</evidence>
<dbReference type="PROSITE" id="PS00086">
    <property type="entry name" value="CYTOCHROME_P450"/>
    <property type="match status" value="1"/>
</dbReference>
<organism evidence="12 13">
    <name type="scientific">Rhizoctonia solani AG-3 Rhs1AP</name>
    <dbReference type="NCBI Taxonomy" id="1086054"/>
    <lineage>
        <taxon>Eukaryota</taxon>
        <taxon>Fungi</taxon>
        <taxon>Dikarya</taxon>
        <taxon>Basidiomycota</taxon>
        <taxon>Agaricomycotina</taxon>
        <taxon>Agaricomycetes</taxon>
        <taxon>Cantharellales</taxon>
        <taxon>Ceratobasidiaceae</taxon>
        <taxon>Rhizoctonia</taxon>
    </lineage>
</organism>
<dbReference type="GO" id="GO:0020037">
    <property type="term" value="F:heme binding"/>
    <property type="evidence" value="ECO:0007669"/>
    <property type="project" value="InterPro"/>
</dbReference>
<dbReference type="InterPro" id="IPR017972">
    <property type="entry name" value="Cyt_P450_CS"/>
</dbReference>
<dbReference type="CDD" id="cd11065">
    <property type="entry name" value="CYP64-like"/>
    <property type="match status" value="1"/>
</dbReference>
<dbReference type="GO" id="GO:0005506">
    <property type="term" value="F:iron ion binding"/>
    <property type="evidence" value="ECO:0007669"/>
    <property type="project" value="InterPro"/>
</dbReference>
<comment type="cofactor">
    <cofactor evidence="1 9">
        <name>heme</name>
        <dbReference type="ChEBI" id="CHEBI:30413"/>
    </cofactor>
</comment>
<evidence type="ECO:0000256" key="2">
    <source>
        <dbReference type="ARBA" id="ARBA00005179"/>
    </source>
</evidence>
<dbReference type="InterPro" id="IPR036396">
    <property type="entry name" value="Cyt_P450_sf"/>
</dbReference>
<evidence type="ECO:0000256" key="6">
    <source>
        <dbReference type="ARBA" id="ARBA00023002"/>
    </source>
</evidence>
<dbReference type="Proteomes" id="UP000030108">
    <property type="component" value="Unassembled WGS sequence"/>
</dbReference>
<dbReference type="Pfam" id="PF00067">
    <property type="entry name" value="p450"/>
    <property type="match status" value="1"/>
</dbReference>
<protein>
    <submittedName>
        <fullName evidence="12">Cytochrome P450 family protein</fullName>
    </submittedName>
</protein>
<keyword evidence="6 10" id="KW-0560">Oxidoreductase</keyword>
<feature type="binding site" description="axial binding residue" evidence="9">
    <location>
        <position position="442"/>
    </location>
    <ligand>
        <name>heme</name>
        <dbReference type="ChEBI" id="CHEBI:30413"/>
    </ligand>
    <ligandPart>
        <name>Fe</name>
        <dbReference type="ChEBI" id="CHEBI:18248"/>
    </ligandPart>
</feature>
<dbReference type="GO" id="GO:0016705">
    <property type="term" value="F:oxidoreductase activity, acting on paired donors, with incorporation or reduction of molecular oxygen"/>
    <property type="evidence" value="ECO:0007669"/>
    <property type="project" value="InterPro"/>
</dbReference>
<feature type="transmembrane region" description="Helical" evidence="11">
    <location>
        <begin position="6"/>
        <end position="24"/>
    </location>
</feature>
<accession>X8J1R9</accession>
<evidence type="ECO:0000256" key="3">
    <source>
        <dbReference type="ARBA" id="ARBA00010617"/>
    </source>
</evidence>